<protein>
    <submittedName>
        <fullName evidence="2">NERD domain-containing protein</fullName>
    </submittedName>
</protein>
<feature type="domain" description="NERD" evidence="1">
    <location>
        <begin position="34"/>
        <end position="113"/>
    </location>
</feature>
<dbReference type="InterPro" id="IPR011528">
    <property type="entry name" value="NERD"/>
</dbReference>
<organism evidence="2 3">
    <name type="scientific">Streptantibioticus rubrisoli</name>
    <dbReference type="NCBI Taxonomy" id="1387313"/>
    <lineage>
        <taxon>Bacteria</taxon>
        <taxon>Bacillati</taxon>
        <taxon>Actinomycetota</taxon>
        <taxon>Actinomycetes</taxon>
        <taxon>Kitasatosporales</taxon>
        <taxon>Streptomycetaceae</taxon>
        <taxon>Streptantibioticus</taxon>
    </lineage>
</organism>
<dbReference type="PROSITE" id="PS50965">
    <property type="entry name" value="NERD"/>
    <property type="match status" value="1"/>
</dbReference>
<evidence type="ECO:0000259" key="1">
    <source>
        <dbReference type="PROSITE" id="PS50965"/>
    </source>
</evidence>
<reference evidence="2 3" key="1">
    <citation type="submission" date="2022-06" db="EMBL/GenBank/DDBJ databases">
        <title>Draft genome sequence of type strain Streptomyces rubrisoli DSM 42083.</title>
        <authorList>
            <person name="Duangmal K."/>
            <person name="Klaysubun C."/>
        </authorList>
    </citation>
    <scope>NUCLEOTIDE SEQUENCE [LARGE SCALE GENOMIC DNA]</scope>
    <source>
        <strain evidence="2 3">DSM 42083</strain>
    </source>
</reference>
<comment type="caution">
    <text evidence="2">The sequence shown here is derived from an EMBL/GenBank/DDBJ whole genome shotgun (WGS) entry which is preliminary data.</text>
</comment>
<dbReference type="Proteomes" id="UP001206206">
    <property type="component" value="Unassembled WGS sequence"/>
</dbReference>
<keyword evidence="3" id="KW-1185">Reference proteome</keyword>
<proteinExistence type="predicted"/>
<evidence type="ECO:0000313" key="2">
    <source>
        <dbReference type="EMBL" id="MCQ4042267.1"/>
    </source>
</evidence>
<name>A0ABT1PA64_9ACTN</name>
<sequence length="113" mass="12653">MARKMHQIEGQRSAFVRWVAKMLRLSLGTDDWRPGLVGEQMVGESLARLTSRGWKVLHAIQWPSGADIDHLVIGPSGVFTVNAKHHAGARVWVADHMIRVNNRSTDHLRIAIA</sequence>
<evidence type="ECO:0000313" key="3">
    <source>
        <dbReference type="Proteomes" id="UP001206206"/>
    </source>
</evidence>
<gene>
    <name evidence="2" type="ORF">NON19_09510</name>
</gene>
<accession>A0ABT1PA64</accession>
<dbReference type="EMBL" id="JANFNH010000006">
    <property type="protein sequence ID" value="MCQ4042267.1"/>
    <property type="molecule type" value="Genomic_DNA"/>
</dbReference>
<dbReference type="Pfam" id="PF08378">
    <property type="entry name" value="NERD"/>
    <property type="match status" value="1"/>
</dbReference>
<dbReference type="RefSeq" id="WP_255926279.1">
    <property type="nucleotide sequence ID" value="NZ_JANFNH010000006.1"/>
</dbReference>